<dbReference type="InterPro" id="IPR002885">
    <property type="entry name" value="PPR_rpt"/>
</dbReference>
<evidence type="ECO:0000256" key="2">
    <source>
        <dbReference type="PROSITE-ProRule" id="PRU00708"/>
    </source>
</evidence>
<protein>
    <submittedName>
        <fullName evidence="3">Pentatricopeptide repeat-containing protein</fullName>
    </submittedName>
</protein>
<organism evidence="3 4">
    <name type="scientific">Acrasis kona</name>
    <dbReference type="NCBI Taxonomy" id="1008807"/>
    <lineage>
        <taxon>Eukaryota</taxon>
        <taxon>Discoba</taxon>
        <taxon>Heterolobosea</taxon>
        <taxon>Tetramitia</taxon>
        <taxon>Eutetramitia</taxon>
        <taxon>Acrasidae</taxon>
        <taxon>Acrasis</taxon>
    </lineage>
</organism>
<proteinExistence type="inferred from homology"/>
<dbReference type="PROSITE" id="PS51375">
    <property type="entry name" value="PPR"/>
    <property type="match status" value="2"/>
</dbReference>
<evidence type="ECO:0000256" key="1">
    <source>
        <dbReference type="ARBA" id="ARBA00007626"/>
    </source>
</evidence>
<name>A0AAW2Z6M5_9EUKA</name>
<gene>
    <name evidence="3" type="ORF">AKO1_011601</name>
</gene>
<reference evidence="3 4" key="1">
    <citation type="submission" date="2024-03" db="EMBL/GenBank/DDBJ databases">
        <title>The Acrasis kona genome and developmental transcriptomes reveal deep origins of eukaryotic multicellular pathways.</title>
        <authorList>
            <person name="Sheikh S."/>
            <person name="Fu C.-J."/>
            <person name="Brown M.W."/>
            <person name="Baldauf S.L."/>
        </authorList>
    </citation>
    <scope>NUCLEOTIDE SEQUENCE [LARGE SCALE GENOMIC DNA]</scope>
    <source>
        <strain evidence="3 4">ATCC MYA-3509</strain>
    </source>
</reference>
<comment type="similarity">
    <text evidence="1">Belongs to the PPR family. P subfamily.</text>
</comment>
<dbReference type="AlphaFoldDB" id="A0AAW2Z6M5"/>
<dbReference type="PANTHER" id="PTHR46128:SF329">
    <property type="entry name" value="MITOCHONDRIAL GROUP I INTRON SPLICING FACTOR DMR1"/>
    <property type="match status" value="1"/>
</dbReference>
<dbReference type="NCBIfam" id="TIGR00756">
    <property type="entry name" value="PPR"/>
    <property type="match status" value="1"/>
</dbReference>
<dbReference type="Gene3D" id="1.25.40.10">
    <property type="entry name" value="Tetratricopeptide repeat domain"/>
    <property type="match status" value="2"/>
</dbReference>
<dbReference type="InterPro" id="IPR050872">
    <property type="entry name" value="PPR_P_subfamily"/>
</dbReference>
<keyword evidence="4" id="KW-1185">Reference proteome</keyword>
<comment type="caution">
    <text evidence="3">The sequence shown here is derived from an EMBL/GenBank/DDBJ whole genome shotgun (WGS) entry which is preliminary data.</text>
</comment>
<dbReference type="InterPro" id="IPR011990">
    <property type="entry name" value="TPR-like_helical_dom_sf"/>
</dbReference>
<feature type="repeat" description="PPR" evidence="2">
    <location>
        <begin position="98"/>
        <end position="132"/>
    </location>
</feature>
<dbReference type="Pfam" id="PF01535">
    <property type="entry name" value="PPR"/>
    <property type="match status" value="3"/>
</dbReference>
<evidence type="ECO:0000313" key="4">
    <source>
        <dbReference type="Proteomes" id="UP001431209"/>
    </source>
</evidence>
<dbReference type="PANTHER" id="PTHR46128">
    <property type="entry name" value="MITOCHONDRIAL GROUP I INTRON SPLICING FACTOR CCM1"/>
    <property type="match status" value="1"/>
</dbReference>
<dbReference type="EMBL" id="JAOPGA020001054">
    <property type="protein sequence ID" value="KAL0484575.1"/>
    <property type="molecule type" value="Genomic_DNA"/>
</dbReference>
<dbReference type="Proteomes" id="UP001431209">
    <property type="component" value="Unassembled WGS sequence"/>
</dbReference>
<sequence>MQLFRTPVLRHTPRSTSFVLLQTRYYAIRGVALKGKEPPPKKVVKSEEQLERERLEKDRLERDKLFKTINRTKLTTKKKKQKKAKNLKEVDEEVVSKDSKIFNNLVTRHFESNNFESGEEAFETMREEGILPSRSTIISMIKGYGRDNHLDEARSLYNSAVMKFGILVDDEISATMLNAYLSNNKGKEAEKLMKVLSKQTLGPHCVCCLIDDLFRKHQPEDAKSMYDSMEDDIKNNNNVLMSMVSGYCSINDYNKARDMIKLITDQYISKDATEVIKVVFDHSIKEGDILSARSVFDKTHKALKSYGYNKMIAMYIEKNDKKGADELIAQMRASGMKPSPGLERKYESFVYMGLNKEERKEVDEYLDGVSKELKLDVRVILGLKKPDLDDDTKEYFKGLFDKYKNKKLNEREQRRDIDEYHARFRRRK</sequence>
<evidence type="ECO:0000313" key="3">
    <source>
        <dbReference type="EMBL" id="KAL0484575.1"/>
    </source>
</evidence>
<feature type="repeat" description="PPR" evidence="2">
    <location>
        <begin position="304"/>
        <end position="338"/>
    </location>
</feature>
<accession>A0AAW2Z6M5</accession>